<proteinExistence type="predicted"/>
<evidence type="ECO:0000313" key="2">
    <source>
        <dbReference type="Proteomes" id="UP000262142"/>
    </source>
</evidence>
<organism evidence="1 2">
    <name type="scientific">Candidatus Ornithobacterium hominis</name>
    <dbReference type="NCBI Taxonomy" id="2497989"/>
    <lineage>
        <taxon>Bacteria</taxon>
        <taxon>Pseudomonadati</taxon>
        <taxon>Bacteroidota</taxon>
        <taxon>Flavobacteriia</taxon>
        <taxon>Flavobacteriales</taxon>
        <taxon>Weeksellaceae</taxon>
        <taxon>Ornithobacterium</taxon>
    </lineage>
</organism>
<protein>
    <recommendedName>
        <fullName evidence="3">DUF5074 domain-containing protein</fullName>
    </recommendedName>
</protein>
<dbReference type="SUPFAM" id="SSF101898">
    <property type="entry name" value="NHL repeat"/>
    <property type="match status" value="1"/>
</dbReference>
<dbReference type="OrthoDB" id="975810at2"/>
<evidence type="ECO:0000313" key="1">
    <source>
        <dbReference type="EMBL" id="SZD71338.1"/>
    </source>
</evidence>
<evidence type="ECO:0008006" key="3">
    <source>
        <dbReference type="Google" id="ProtNLM"/>
    </source>
</evidence>
<keyword evidence="2" id="KW-1185">Reference proteome</keyword>
<dbReference type="PROSITE" id="PS51257">
    <property type="entry name" value="PROKAR_LIPOPROTEIN"/>
    <property type="match status" value="1"/>
</dbReference>
<dbReference type="EMBL" id="UNSC01000001">
    <property type="protein sequence ID" value="SZD71338.1"/>
    <property type="molecule type" value="Genomic_DNA"/>
</dbReference>
<name>A0A383TVT9_9FLAO</name>
<gene>
    <name evidence="1" type="ORF">SAMEA104719789_00435</name>
</gene>
<sequence>MIKKNWCLWALSTLLFVGCSDDDKIHPKVNVTEKHLTLDFNASTAFESEDKLNRKWYVGDSFVAESAQYIFKGEKAGNYVISSVRKTNHVADSLVYHVRVYGKFAEGVLLINSSSKDNSNGEIFFINQNDEISLVEDFKATSEGWVSANSAKKEVYLVAQKSPNYITVLDRETLNVKRLTTTSTAKNPSYLNFYNEQGVVANGSRKDRSFYFWNPTQNEITSAGLKDLTDVPAIQSASLQVGESLLLVSGNHVYQYKNNKATLFYSAKAYVSGILPDTKGGFYIATQKKDEENAQFIHYDAQFKKIETITLPDSYKLQRNGNIQAVKGNFYWQETSSGELMKYDTEKNQFISLDNGYTYGIQLTTVVKENPFTGEIFIAGFSDFITSKGIVVKLNANGELLKIYKDVGYAPVDFIFNDKSLL</sequence>
<dbReference type="Proteomes" id="UP000262142">
    <property type="component" value="Unassembled WGS sequence"/>
</dbReference>
<dbReference type="RefSeq" id="WP_119058926.1">
    <property type="nucleotide sequence ID" value="NZ_UNSC01000001.1"/>
</dbReference>
<reference evidence="1 2" key="1">
    <citation type="submission" date="2018-09" db="EMBL/GenBank/DDBJ databases">
        <authorList>
            <consortium name="Pathogen Informatics"/>
        </authorList>
    </citation>
    <scope>NUCLEOTIDE SEQUENCE [LARGE SCALE GENOMIC DNA]</scope>
    <source>
        <strain evidence="1 2">OH-22767</strain>
    </source>
</reference>
<dbReference type="AlphaFoldDB" id="A0A383TVT9"/>
<accession>A0A383TVT9</accession>